<evidence type="ECO:0008006" key="8">
    <source>
        <dbReference type="Google" id="ProtNLM"/>
    </source>
</evidence>
<evidence type="ECO:0000256" key="3">
    <source>
        <dbReference type="ARBA" id="ARBA00022989"/>
    </source>
</evidence>
<dbReference type="SUPFAM" id="SSF161111">
    <property type="entry name" value="Cation efflux protein transmembrane domain-like"/>
    <property type="match status" value="1"/>
</dbReference>
<gene>
    <name evidence="6" type="ORF">PCOR1329_LOCUS7765</name>
</gene>
<evidence type="ECO:0000313" key="6">
    <source>
        <dbReference type="EMBL" id="CAK0799253.1"/>
    </source>
</evidence>
<name>A0ABN9Q7K1_9DINO</name>
<evidence type="ECO:0000256" key="4">
    <source>
        <dbReference type="ARBA" id="ARBA00023136"/>
    </source>
</evidence>
<evidence type="ECO:0000256" key="5">
    <source>
        <dbReference type="SAM" id="Phobius"/>
    </source>
</evidence>
<keyword evidence="3 5" id="KW-1133">Transmembrane helix</keyword>
<proteinExistence type="predicted"/>
<feature type="transmembrane region" description="Helical" evidence="5">
    <location>
        <begin position="105"/>
        <end position="132"/>
    </location>
</feature>
<organism evidence="6 7">
    <name type="scientific">Prorocentrum cordatum</name>
    <dbReference type="NCBI Taxonomy" id="2364126"/>
    <lineage>
        <taxon>Eukaryota</taxon>
        <taxon>Sar</taxon>
        <taxon>Alveolata</taxon>
        <taxon>Dinophyceae</taxon>
        <taxon>Prorocentrales</taxon>
        <taxon>Prorocentraceae</taxon>
        <taxon>Prorocentrum</taxon>
    </lineage>
</organism>
<feature type="transmembrane region" description="Helical" evidence="5">
    <location>
        <begin position="32"/>
        <end position="52"/>
    </location>
</feature>
<keyword evidence="2 5" id="KW-0812">Transmembrane</keyword>
<feature type="transmembrane region" description="Helical" evidence="5">
    <location>
        <begin position="72"/>
        <end position="93"/>
    </location>
</feature>
<comment type="subcellular location">
    <subcellularLocation>
        <location evidence="1">Membrane</location>
        <topology evidence="1">Multi-pass membrane protein</topology>
    </subcellularLocation>
</comment>
<evidence type="ECO:0000256" key="1">
    <source>
        <dbReference type="ARBA" id="ARBA00004141"/>
    </source>
</evidence>
<dbReference type="Proteomes" id="UP001189429">
    <property type="component" value="Unassembled WGS sequence"/>
</dbReference>
<dbReference type="InterPro" id="IPR027469">
    <property type="entry name" value="Cation_efflux_TMD_sf"/>
</dbReference>
<keyword evidence="7" id="KW-1185">Reference proteome</keyword>
<keyword evidence="4 5" id="KW-0472">Membrane</keyword>
<evidence type="ECO:0000313" key="7">
    <source>
        <dbReference type="Proteomes" id="UP001189429"/>
    </source>
</evidence>
<sequence>MEDCVSMGADALSYFMNIGVELREGKPFHRQLELICPAVSVLILVYFTVRGALGALDTLRADAENEEPVNPWIVMAFAIWGIVFDCFALRAFLSSADVGSAQSNMMSALLHVGADFARSVTTLIESVLIIGWRICFGFDSVRTDAWACLMVSGTILLGAVAAVVEIARDFTAKGCASKDDAREVALRTPNSA</sequence>
<comment type="caution">
    <text evidence="6">The sequence shown here is derived from an EMBL/GenBank/DDBJ whole genome shotgun (WGS) entry which is preliminary data.</text>
</comment>
<protein>
    <recommendedName>
        <fullName evidence="8">Solute carrier family 40 protein</fullName>
    </recommendedName>
</protein>
<feature type="transmembrane region" description="Helical" evidence="5">
    <location>
        <begin position="144"/>
        <end position="164"/>
    </location>
</feature>
<dbReference type="EMBL" id="CAUYUJ010002113">
    <property type="protein sequence ID" value="CAK0799253.1"/>
    <property type="molecule type" value="Genomic_DNA"/>
</dbReference>
<accession>A0ABN9Q7K1</accession>
<dbReference type="Gene3D" id="1.20.1510.10">
    <property type="entry name" value="Cation efflux protein transmembrane domain"/>
    <property type="match status" value="1"/>
</dbReference>
<evidence type="ECO:0000256" key="2">
    <source>
        <dbReference type="ARBA" id="ARBA00022692"/>
    </source>
</evidence>
<reference evidence="6" key="1">
    <citation type="submission" date="2023-10" db="EMBL/GenBank/DDBJ databases">
        <authorList>
            <person name="Chen Y."/>
            <person name="Shah S."/>
            <person name="Dougan E. K."/>
            <person name="Thang M."/>
            <person name="Chan C."/>
        </authorList>
    </citation>
    <scope>NUCLEOTIDE SEQUENCE [LARGE SCALE GENOMIC DNA]</scope>
</reference>